<sequence length="50" mass="5524">MSLVTDTIEAVVGTLTTTTTFMRISKQEEANLILNTTDLSTDPIALYYNL</sequence>
<organism evidence="1">
    <name type="scientific">marine sediment metagenome</name>
    <dbReference type="NCBI Taxonomy" id="412755"/>
    <lineage>
        <taxon>unclassified sequences</taxon>
        <taxon>metagenomes</taxon>
        <taxon>ecological metagenomes</taxon>
    </lineage>
</organism>
<evidence type="ECO:0000313" key="1">
    <source>
        <dbReference type="EMBL" id="KKM13653.1"/>
    </source>
</evidence>
<reference evidence="1" key="1">
    <citation type="journal article" date="2015" name="Nature">
        <title>Complex archaea that bridge the gap between prokaryotes and eukaryotes.</title>
        <authorList>
            <person name="Spang A."/>
            <person name="Saw J.H."/>
            <person name="Jorgensen S.L."/>
            <person name="Zaremba-Niedzwiedzka K."/>
            <person name="Martijn J."/>
            <person name="Lind A.E."/>
            <person name="van Eijk R."/>
            <person name="Schleper C."/>
            <person name="Guy L."/>
            <person name="Ettema T.J."/>
        </authorList>
    </citation>
    <scope>NUCLEOTIDE SEQUENCE</scope>
</reference>
<dbReference type="AlphaFoldDB" id="A0A0F9JUW7"/>
<feature type="non-terminal residue" evidence="1">
    <location>
        <position position="50"/>
    </location>
</feature>
<name>A0A0F9JUW7_9ZZZZ</name>
<comment type="caution">
    <text evidence="1">The sequence shown here is derived from an EMBL/GenBank/DDBJ whole genome shotgun (WGS) entry which is preliminary data.</text>
</comment>
<accession>A0A0F9JUW7</accession>
<gene>
    <name evidence="1" type="ORF">LCGC14_1714120</name>
</gene>
<dbReference type="EMBL" id="LAZR01015333">
    <property type="protein sequence ID" value="KKM13653.1"/>
    <property type="molecule type" value="Genomic_DNA"/>
</dbReference>
<proteinExistence type="predicted"/>
<protein>
    <submittedName>
        <fullName evidence="1">Uncharacterized protein</fullName>
    </submittedName>
</protein>